<accession>A0A221ZPA1</accession>
<dbReference type="InterPro" id="IPR031339">
    <property type="entry name" value="DUF4942"/>
</dbReference>
<keyword evidence="2" id="KW-0808">Transferase</keyword>
<name>A0A221ZPA1_KLEPN</name>
<dbReference type="AlphaFoldDB" id="A0A221ZPA1"/>
<geneLocation type="plasmid" evidence="2">
    <name>p675920-2</name>
</geneLocation>
<dbReference type="Pfam" id="PF13708">
    <property type="entry name" value="DUF4942"/>
    <property type="match status" value="1"/>
</dbReference>
<evidence type="ECO:0000313" key="2">
    <source>
        <dbReference type="EMBL" id="ASO64373.1"/>
    </source>
</evidence>
<feature type="domain" description="DUF4942" evidence="1">
    <location>
        <begin position="115"/>
        <end position="302"/>
    </location>
</feature>
<reference evidence="2" key="1">
    <citation type="submission" date="2017-05" db="EMBL/GenBank/DDBJ databases">
        <title>Complete sequence of p675920-1.</title>
        <authorList>
            <person name="Feng J."/>
            <person name="Zhou D."/>
        </authorList>
    </citation>
    <scope>NUCLEOTIDE SEQUENCE</scope>
    <source>
        <strain evidence="2">675920</strain>
        <plasmid evidence="2">p675920-2</plasmid>
    </source>
</reference>
<evidence type="ECO:0000259" key="1">
    <source>
        <dbReference type="Pfam" id="PF13708"/>
    </source>
</evidence>
<dbReference type="GO" id="GO:0008168">
    <property type="term" value="F:methyltransferase activity"/>
    <property type="evidence" value="ECO:0007669"/>
    <property type="project" value="UniProtKB-KW"/>
</dbReference>
<keyword evidence="2" id="KW-0489">Methyltransferase</keyword>
<dbReference type="EMBL" id="MF133496">
    <property type="protein sequence ID" value="ASO64373.1"/>
    <property type="molecule type" value="Genomic_DNA"/>
</dbReference>
<proteinExistence type="predicted"/>
<sequence>MKGWHYQPCSTLTVAPRMAQESEMSSKNTLPSVDLMYCQHGGEVIPSIAIERIISLRDEGIRVYLDGIDKLRKARDLMQQAGGCQYLYDYDKAVESAIKWSDTTPDQAETAISRVIDGKIWDRLMTETGMYTLMSNKQRQEWDRQVAGKEMPPITLDNVMSTFRHLNASKADTFTQGLIDIFKSLSWDYKTNNPCMFGKRIIIAPLLDVWRSGWVRFSSDGHTKIDDLARPFYVLDGRNVPDYRVSDGARLDAFFSENQFNGKVFECDYFSVRYYKKGSAHITFKRPELVEKINNLVASHYPGMLPPRV</sequence>
<protein>
    <submittedName>
        <fullName evidence="2">Methyltransferase</fullName>
    </submittedName>
</protein>
<dbReference type="GO" id="GO:0032259">
    <property type="term" value="P:methylation"/>
    <property type="evidence" value="ECO:0007669"/>
    <property type="project" value="UniProtKB-KW"/>
</dbReference>
<keyword evidence="2" id="KW-0614">Plasmid</keyword>
<organism evidence="2">
    <name type="scientific">Klebsiella pneumoniae</name>
    <dbReference type="NCBI Taxonomy" id="573"/>
    <lineage>
        <taxon>Bacteria</taxon>
        <taxon>Pseudomonadati</taxon>
        <taxon>Pseudomonadota</taxon>
        <taxon>Gammaproteobacteria</taxon>
        <taxon>Enterobacterales</taxon>
        <taxon>Enterobacteriaceae</taxon>
        <taxon>Klebsiella/Raoultella group</taxon>
        <taxon>Klebsiella</taxon>
        <taxon>Klebsiella pneumoniae complex</taxon>
    </lineage>
</organism>